<dbReference type="GO" id="GO:0005576">
    <property type="term" value="C:extracellular region"/>
    <property type="evidence" value="ECO:0007669"/>
    <property type="project" value="InterPro"/>
</dbReference>
<evidence type="ECO:0000256" key="3">
    <source>
        <dbReference type="ARBA" id="ARBA00023239"/>
    </source>
</evidence>
<reference evidence="9" key="1">
    <citation type="submission" date="2021-01" db="EMBL/GenBank/DDBJ databases">
        <title>Whole genome shotgun sequence of Rugosimonospora africana NBRC 104875.</title>
        <authorList>
            <person name="Komaki H."/>
            <person name="Tamura T."/>
        </authorList>
    </citation>
    <scope>NUCLEOTIDE SEQUENCE</scope>
    <source>
        <strain evidence="9">NBRC 104875</strain>
    </source>
</reference>
<dbReference type="PANTHER" id="PTHR38481">
    <property type="entry name" value="HYALURONATE LYASE"/>
    <property type="match status" value="1"/>
</dbReference>
<feature type="domain" description="Polysaccharide lyase 8 N-terminal alpha-helical" evidence="8">
    <location>
        <begin position="58"/>
        <end position="362"/>
    </location>
</feature>
<dbReference type="Gene3D" id="2.70.98.10">
    <property type="match status" value="1"/>
</dbReference>
<dbReference type="GO" id="GO:0030246">
    <property type="term" value="F:carbohydrate binding"/>
    <property type="evidence" value="ECO:0007669"/>
    <property type="project" value="InterPro"/>
</dbReference>
<dbReference type="InterPro" id="IPR003159">
    <property type="entry name" value="Lyase_8_central_dom"/>
</dbReference>
<feature type="active site" evidence="4">
    <location>
        <position position="274"/>
    </location>
</feature>
<evidence type="ECO:0000256" key="2">
    <source>
        <dbReference type="ARBA" id="ARBA00022729"/>
    </source>
</evidence>
<dbReference type="GO" id="GO:0005975">
    <property type="term" value="P:carbohydrate metabolic process"/>
    <property type="evidence" value="ECO:0007669"/>
    <property type="project" value="InterPro"/>
</dbReference>
<dbReference type="GO" id="GO:0016837">
    <property type="term" value="F:carbon-oxygen lyase activity, acting on polysaccharides"/>
    <property type="evidence" value="ECO:0007669"/>
    <property type="project" value="UniProtKB-ARBA"/>
</dbReference>
<dbReference type="EMBL" id="BONZ01000082">
    <property type="protein sequence ID" value="GIH19539.1"/>
    <property type="molecule type" value="Genomic_DNA"/>
</dbReference>
<dbReference type="RefSeq" id="WP_203922997.1">
    <property type="nucleotide sequence ID" value="NZ_BONZ01000082.1"/>
</dbReference>
<dbReference type="SUPFAM" id="SSF74650">
    <property type="entry name" value="Galactose mutarotase-like"/>
    <property type="match status" value="1"/>
</dbReference>
<keyword evidence="3 9" id="KW-0456">Lyase</keyword>
<evidence type="ECO:0000256" key="5">
    <source>
        <dbReference type="SAM" id="SignalP"/>
    </source>
</evidence>
<sequence length="785" mass="83714">MRTGSQNPNALSRRTVLRAGAVTAAGVAGALPAVSAASAAFGSDHLAADDFAQMRQQWRSLYVTSGYDTNDPDLAPVPTQVTDTAQQWWSSMAKSSSRSYLWSDAQVSVQQSFAIADSFARLRSMALAWATPGSGLFGNATLLTDTIGGLDWVVANWYNENRAEVGNWYEWEISGPRALNDAAVILFDRLTSTQLQAYGRATAHYTPAPSGTAANRALTSHVVVGRGALLGNGTTVASGVSGLSSVLVYVTSAEGFYRDGSFIQHSCYPYAGAYGELLLEALAPLLATVAGTQWQVDAAIVAEWIRDAFDPLIWRGCIMDTVMGRTIARPDQQNSYWASGILAAALDLVPAVPDAQQPWLRSVLKEWILADGTGDPLPDRDVPLRLTAAALRDDSTIGRRGPLVGSRVYNNQDRIVHRQANWALGIGMFSSRIGNYESINSENLHGWCTADGATYLYVGNGTEFSDAYWPTVDSTRIPGTTADTRTRTDAEGKGYLGGYNWAGGANALGRYTAGGLNLDAQGCSLVAKKSWFCFDDEVVALGAGITATDGRRINTYVESRKITGTEKLLANGAEIVAAPGWAELAGTKWIHITGVGGYIFPTPTQVDFWRQSRTGRWTDINKNSFYADQTAQLTRNYLSAFIEHGVNPTNASYAYVILPTATPDQTAQYAQTPNIQVIANTATVQAARCLSSGVLGINFWAAGTASIVTSQDAGSVVVVQQGGQLTLAVADPTHKATQVRLTLAVAAQSVVTADPNVTVVSLNPLKVTVNVSGAAGATRSIRLTY</sequence>
<feature type="domain" description="Polysaccharide lyase family 8 C-terminal" evidence="7">
    <location>
        <begin position="676"/>
        <end position="739"/>
    </location>
</feature>
<feature type="chain" id="PRO_5035252207" evidence="5">
    <location>
        <begin position="40"/>
        <end position="785"/>
    </location>
</feature>
<gene>
    <name evidence="9" type="ORF">Raf01_77110</name>
</gene>
<dbReference type="InterPro" id="IPR011071">
    <property type="entry name" value="Lyase_8-like_C"/>
</dbReference>
<feature type="active site" evidence="4">
    <location>
        <position position="325"/>
    </location>
</feature>
<dbReference type="SUPFAM" id="SSF49863">
    <property type="entry name" value="Hyaluronate lyase-like, C-terminal domain"/>
    <property type="match status" value="1"/>
</dbReference>
<feature type="signal peptide" evidence="5">
    <location>
        <begin position="1"/>
        <end position="39"/>
    </location>
</feature>
<dbReference type="CDD" id="cd01083">
    <property type="entry name" value="GAG_Lyase"/>
    <property type="match status" value="1"/>
</dbReference>
<dbReference type="InterPro" id="IPR038970">
    <property type="entry name" value="Lyase_8"/>
</dbReference>
<dbReference type="Pfam" id="PF02278">
    <property type="entry name" value="Lyase_8"/>
    <property type="match status" value="1"/>
</dbReference>
<dbReference type="InterPro" id="IPR012970">
    <property type="entry name" value="Lyase_8_alpha_N"/>
</dbReference>
<evidence type="ECO:0000256" key="4">
    <source>
        <dbReference type="PIRSR" id="PIRSR638970-1"/>
    </source>
</evidence>
<dbReference type="SUPFAM" id="SSF48230">
    <property type="entry name" value="Chondroitin AC/alginate lyase"/>
    <property type="match status" value="1"/>
</dbReference>
<name>A0A8J3VV42_9ACTN</name>
<feature type="active site" evidence="4">
    <location>
        <position position="265"/>
    </location>
</feature>
<dbReference type="InterPro" id="IPR014718">
    <property type="entry name" value="GH-type_carb-bd"/>
</dbReference>
<dbReference type="InterPro" id="IPR006311">
    <property type="entry name" value="TAT_signal"/>
</dbReference>
<evidence type="ECO:0000256" key="1">
    <source>
        <dbReference type="ARBA" id="ARBA00006699"/>
    </source>
</evidence>
<feature type="domain" description="Polysaccharide lyase family 8 central" evidence="6">
    <location>
        <begin position="407"/>
        <end position="661"/>
    </location>
</feature>
<evidence type="ECO:0000259" key="7">
    <source>
        <dbReference type="Pfam" id="PF02884"/>
    </source>
</evidence>
<dbReference type="AlphaFoldDB" id="A0A8J3VV42"/>
<dbReference type="Pfam" id="PF02884">
    <property type="entry name" value="Lyase_8_C"/>
    <property type="match status" value="1"/>
</dbReference>
<dbReference type="PANTHER" id="PTHR38481:SF1">
    <property type="entry name" value="HYALURONATE LYASE"/>
    <property type="match status" value="1"/>
</dbReference>
<proteinExistence type="inferred from homology"/>
<dbReference type="Gene3D" id="1.50.10.100">
    <property type="entry name" value="Chondroitin AC/alginate lyase"/>
    <property type="match status" value="1"/>
</dbReference>
<dbReference type="Pfam" id="PF08124">
    <property type="entry name" value="Lyase_8_N"/>
    <property type="match status" value="1"/>
</dbReference>
<dbReference type="InterPro" id="IPR008929">
    <property type="entry name" value="Chondroitin_lyas"/>
</dbReference>
<keyword evidence="2 5" id="KW-0732">Signal</keyword>
<comment type="similarity">
    <text evidence="1">Belongs to the polysaccharide lyase 8 family.</text>
</comment>
<dbReference type="PROSITE" id="PS51318">
    <property type="entry name" value="TAT"/>
    <property type="match status" value="1"/>
</dbReference>
<protein>
    <submittedName>
        <fullName evidence="9">Polysaccharide lyase</fullName>
    </submittedName>
</protein>
<dbReference type="InterPro" id="IPR004103">
    <property type="entry name" value="Lyase_8_C"/>
</dbReference>
<dbReference type="Proteomes" id="UP000642748">
    <property type="component" value="Unassembled WGS sequence"/>
</dbReference>
<evidence type="ECO:0000259" key="6">
    <source>
        <dbReference type="Pfam" id="PF02278"/>
    </source>
</evidence>
<comment type="caution">
    <text evidence="9">The sequence shown here is derived from an EMBL/GenBank/DDBJ whole genome shotgun (WGS) entry which is preliminary data.</text>
</comment>
<keyword evidence="10" id="KW-1185">Reference proteome</keyword>
<evidence type="ECO:0000313" key="9">
    <source>
        <dbReference type="EMBL" id="GIH19539.1"/>
    </source>
</evidence>
<evidence type="ECO:0000313" key="10">
    <source>
        <dbReference type="Proteomes" id="UP000642748"/>
    </source>
</evidence>
<organism evidence="9 10">
    <name type="scientific">Rugosimonospora africana</name>
    <dbReference type="NCBI Taxonomy" id="556532"/>
    <lineage>
        <taxon>Bacteria</taxon>
        <taxon>Bacillati</taxon>
        <taxon>Actinomycetota</taxon>
        <taxon>Actinomycetes</taxon>
        <taxon>Micromonosporales</taxon>
        <taxon>Micromonosporaceae</taxon>
        <taxon>Rugosimonospora</taxon>
    </lineage>
</organism>
<dbReference type="Gene3D" id="2.60.220.10">
    <property type="entry name" value="Polysaccharide lyase family 8-like, C-terminal"/>
    <property type="match status" value="1"/>
</dbReference>
<evidence type="ECO:0000259" key="8">
    <source>
        <dbReference type="Pfam" id="PF08124"/>
    </source>
</evidence>
<accession>A0A8J3VV42</accession>
<dbReference type="InterPro" id="IPR011013">
    <property type="entry name" value="Gal_mutarotase_sf_dom"/>
</dbReference>